<dbReference type="InterPro" id="IPR026022">
    <property type="entry name" value="PhoU_dom"/>
</dbReference>
<evidence type="ECO:0000256" key="2">
    <source>
        <dbReference type="ARBA" id="ARBA00008107"/>
    </source>
</evidence>
<evidence type="ECO:0000256" key="7">
    <source>
        <dbReference type="PIRNR" id="PIRNR003107"/>
    </source>
</evidence>
<reference evidence="9" key="1">
    <citation type="journal article" date="2014" name="Genome Biol. Evol.">
        <title>Pangenome evidence for extensive interdomain horizontal transfer affecting lineage core and shell genes in uncultured planktonic thaumarchaeota and euryarchaeota.</title>
        <authorList>
            <person name="Deschamps P."/>
            <person name="Zivanovic Y."/>
            <person name="Moreira D."/>
            <person name="Rodriguez-Valera F."/>
            <person name="Lopez-Garcia P."/>
        </authorList>
    </citation>
    <scope>NUCLEOTIDE SEQUENCE</scope>
</reference>
<dbReference type="GO" id="GO:0006817">
    <property type="term" value="P:phosphate ion transport"/>
    <property type="evidence" value="ECO:0007669"/>
    <property type="project" value="UniProtKB-KW"/>
</dbReference>
<keyword evidence="4 7" id="KW-0813">Transport</keyword>
<evidence type="ECO:0000256" key="4">
    <source>
        <dbReference type="ARBA" id="ARBA00022448"/>
    </source>
</evidence>
<keyword evidence="5 7" id="KW-0963">Cytoplasm</keyword>
<dbReference type="GO" id="GO:0005737">
    <property type="term" value="C:cytoplasm"/>
    <property type="evidence" value="ECO:0007669"/>
    <property type="project" value="UniProtKB-SubCell"/>
</dbReference>
<name>A0A075GFQ8_9EURY</name>
<comment type="function">
    <text evidence="7">Plays a role in the regulation of phosphate uptake.</text>
</comment>
<proteinExistence type="inferred from homology"/>
<feature type="domain" description="PhoU" evidence="8">
    <location>
        <begin position="125"/>
        <end position="209"/>
    </location>
</feature>
<dbReference type="Gene3D" id="1.20.58.220">
    <property type="entry name" value="Phosphate transport system protein phou homolog 2, domain 2"/>
    <property type="match status" value="1"/>
</dbReference>
<accession>A0A075GFQ8</accession>
<dbReference type="EMBL" id="KF900592">
    <property type="protein sequence ID" value="AIF00448.1"/>
    <property type="molecule type" value="Genomic_DNA"/>
</dbReference>
<evidence type="ECO:0000256" key="3">
    <source>
        <dbReference type="ARBA" id="ARBA00011738"/>
    </source>
</evidence>
<dbReference type="PANTHER" id="PTHR42930:SF3">
    <property type="entry name" value="PHOSPHATE-SPECIFIC TRANSPORT SYSTEM ACCESSORY PROTEIN PHOU"/>
    <property type="match status" value="1"/>
</dbReference>
<evidence type="ECO:0000256" key="1">
    <source>
        <dbReference type="ARBA" id="ARBA00004496"/>
    </source>
</evidence>
<evidence type="ECO:0000256" key="5">
    <source>
        <dbReference type="ARBA" id="ARBA00022490"/>
    </source>
</evidence>
<dbReference type="SUPFAM" id="SSF109755">
    <property type="entry name" value="PhoU-like"/>
    <property type="match status" value="1"/>
</dbReference>
<protein>
    <recommendedName>
        <fullName evidence="7">Phosphate-specific transport system accessory protein PhoU</fullName>
    </recommendedName>
</protein>
<sequence length="232" mass="26075">MSDEAHIVKSYEEELQNLNDSLIKMGSLTESQLADSMEAIIKVDKESADKIIANDAKINELRAKIDNQIMTVLVKRAPMAIDLRITISTLKISHDLERIGDLAKSVAKKIKPLPHDLPKELIGSLRRLGDLVQKQLRNVLDAYLNKSKESAITIWKNDEQVDDLTNTAMNEVADFLGKSKKNLELATHLLFVTKNIERAGDHITNIAESLYYLIEGEYLEGARPKGKDIEKN</sequence>
<comment type="similarity">
    <text evidence="2 7">Belongs to the PhoU family.</text>
</comment>
<evidence type="ECO:0000256" key="6">
    <source>
        <dbReference type="ARBA" id="ARBA00022592"/>
    </source>
</evidence>
<evidence type="ECO:0000313" key="9">
    <source>
        <dbReference type="EMBL" id="AIF00448.1"/>
    </source>
</evidence>
<dbReference type="InterPro" id="IPR038078">
    <property type="entry name" value="PhoU-like_sf"/>
</dbReference>
<dbReference type="NCBIfam" id="TIGR02135">
    <property type="entry name" value="phoU_full"/>
    <property type="match status" value="1"/>
</dbReference>
<dbReference type="GO" id="GO:0030643">
    <property type="term" value="P:intracellular phosphate ion homeostasis"/>
    <property type="evidence" value="ECO:0007669"/>
    <property type="project" value="InterPro"/>
</dbReference>
<feature type="domain" description="PhoU" evidence="8">
    <location>
        <begin position="23"/>
        <end position="109"/>
    </location>
</feature>
<dbReference type="GO" id="GO:0045936">
    <property type="term" value="P:negative regulation of phosphate metabolic process"/>
    <property type="evidence" value="ECO:0007669"/>
    <property type="project" value="InterPro"/>
</dbReference>
<dbReference type="PANTHER" id="PTHR42930">
    <property type="entry name" value="PHOSPHATE-SPECIFIC TRANSPORT SYSTEM ACCESSORY PROTEIN PHOU"/>
    <property type="match status" value="1"/>
</dbReference>
<dbReference type="PIRSF" id="PIRSF003107">
    <property type="entry name" value="PhoU"/>
    <property type="match status" value="1"/>
</dbReference>
<comment type="subcellular location">
    <subcellularLocation>
        <location evidence="1 7">Cytoplasm</location>
    </subcellularLocation>
</comment>
<dbReference type="Pfam" id="PF01895">
    <property type="entry name" value="PhoU"/>
    <property type="match status" value="2"/>
</dbReference>
<evidence type="ECO:0000259" key="8">
    <source>
        <dbReference type="Pfam" id="PF01895"/>
    </source>
</evidence>
<dbReference type="AlphaFoldDB" id="A0A075GFQ8"/>
<organism evidence="9">
    <name type="scientific">uncultured marine group II/III euryarchaeote KM3_133_F10</name>
    <dbReference type="NCBI Taxonomy" id="1457864"/>
    <lineage>
        <taxon>Archaea</taxon>
        <taxon>Methanobacteriati</taxon>
        <taxon>Methanobacteriota</taxon>
        <taxon>environmental samples</taxon>
    </lineage>
</organism>
<dbReference type="FunFam" id="1.20.58.220:FF:000004">
    <property type="entry name" value="Phosphate-specific transport system accessory protein PhoU"/>
    <property type="match status" value="1"/>
</dbReference>
<keyword evidence="6 7" id="KW-0592">Phosphate transport</keyword>
<dbReference type="InterPro" id="IPR028366">
    <property type="entry name" value="PhoU"/>
</dbReference>
<gene>
    <name evidence="9" type="primary">phoU</name>
</gene>
<comment type="subunit">
    <text evidence="3 7">Homodimer.</text>
</comment>